<dbReference type="Gene3D" id="3.40.640.10">
    <property type="entry name" value="Type I PLP-dependent aspartate aminotransferase-like (Major domain)"/>
    <property type="match status" value="1"/>
</dbReference>
<dbReference type="InterPro" id="IPR015421">
    <property type="entry name" value="PyrdxlP-dep_Trfase_major"/>
</dbReference>
<evidence type="ECO:0000256" key="4">
    <source>
        <dbReference type="ARBA" id="ARBA00022898"/>
    </source>
</evidence>
<dbReference type="Gene3D" id="3.90.1150.10">
    <property type="entry name" value="Aspartate Aminotransferase, domain 1"/>
    <property type="match status" value="1"/>
</dbReference>
<dbReference type="NCBIfam" id="NF005855">
    <property type="entry name" value="PRK07777.1"/>
    <property type="match status" value="1"/>
</dbReference>
<sequence length="390" mass="42159">MDEPLVERMRAYGETVFAEMSRLAAETGAINLGQGFPDTDGPRSLIEAAAGRIRDGVNQYPPGPGRPELRAAVAADRAERFGTEYDPDGEVYITVGATAGIAASVLAMVEPGDEVVLFEPMYDSYAAVVSLAGGVRRPVPLRPGPDGRFTFDPAELRAAVGPRTRMVVVNSPHNPTGTVLTRAELEEIAAVCREHDLIALTDEVYEHLLFDGAEHVPLASLPGMRERTVAVSSVGKTFSVTAWKTGWVMGPAPLVRAVQTVNQFLTFSANGALQLAVAEAVTGEREWVRGQREALQAKRDRLSDGLDRAGFGVLRPQGTYFVMADVRPLGFKDGLELARTLPRTAGVACVPAQVLYDRVEEGRHLVRFAFCKRDEVLDDAADRLVRAFAS</sequence>
<proteinExistence type="predicted"/>
<comment type="caution">
    <text evidence="6">The sequence shown here is derived from an EMBL/GenBank/DDBJ whole genome shotgun (WGS) entry which is preliminary data.</text>
</comment>
<dbReference type="InterPro" id="IPR015424">
    <property type="entry name" value="PyrdxlP-dep_Trfase"/>
</dbReference>
<protein>
    <submittedName>
        <fullName evidence="6">Pyridoxal phosphate-dependent aminotransferase</fullName>
        <ecNumber evidence="6">2.6.1.-</ecNumber>
    </submittedName>
</protein>
<accession>A0ABT4U534</accession>
<dbReference type="InterPro" id="IPR015422">
    <property type="entry name" value="PyrdxlP-dep_Trfase_small"/>
</dbReference>
<dbReference type="InterPro" id="IPR004839">
    <property type="entry name" value="Aminotransferase_I/II_large"/>
</dbReference>
<reference evidence="6 7" key="1">
    <citation type="submission" date="2023-01" db="EMBL/GenBank/DDBJ databases">
        <title>Draft genome sequence of Nocardiopsis sp. RSe5-2 isolated from halophytes.</title>
        <authorList>
            <person name="Duangmal K."/>
            <person name="Chantavorakit T."/>
        </authorList>
    </citation>
    <scope>NUCLEOTIDE SEQUENCE [LARGE SCALE GENOMIC DNA]</scope>
    <source>
        <strain evidence="6 7">RSe5-2</strain>
    </source>
</reference>
<dbReference type="Proteomes" id="UP001527866">
    <property type="component" value="Unassembled WGS sequence"/>
</dbReference>
<dbReference type="SUPFAM" id="SSF53383">
    <property type="entry name" value="PLP-dependent transferases"/>
    <property type="match status" value="1"/>
</dbReference>
<evidence type="ECO:0000259" key="5">
    <source>
        <dbReference type="Pfam" id="PF00155"/>
    </source>
</evidence>
<keyword evidence="2 6" id="KW-0032">Aminotransferase</keyword>
<comment type="cofactor">
    <cofactor evidence="1">
        <name>pyridoxal 5'-phosphate</name>
        <dbReference type="ChEBI" id="CHEBI:597326"/>
    </cofactor>
</comment>
<dbReference type="EC" id="2.6.1.-" evidence="6"/>
<keyword evidence="7" id="KW-1185">Reference proteome</keyword>
<keyword evidence="4" id="KW-0663">Pyridoxal phosphate</keyword>
<evidence type="ECO:0000256" key="3">
    <source>
        <dbReference type="ARBA" id="ARBA00022679"/>
    </source>
</evidence>
<dbReference type="InterPro" id="IPR051326">
    <property type="entry name" value="Kynurenine-oxoglutarate_AT"/>
</dbReference>
<gene>
    <name evidence="6" type="ORF">O4J56_15535</name>
</gene>
<name>A0ABT4U534_9ACTN</name>
<dbReference type="RefSeq" id="WP_270686495.1">
    <property type="nucleotide sequence ID" value="NZ_JAQFWQ010000040.1"/>
</dbReference>
<dbReference type="PANTHER" id="PTHR43807:SF20">
    <property type="entry name" value="FI04487P"/>
    <property type="match status" value="1"/>
</dbReference>
<dbReference type="EMBL" id="JAQFWQ010000040">
    <property type="protein sequence ID" value="MDA2812055.1"/>
    <property type="molecule type" value="Genomic_DNA"/>
</dbReference>
<organism evidence="6 7">
    <name type="scientific">Nocardiopsis endophytica</name>
    <dbReference type="NCBI Taxonomy" id="3018445"/>
    <lineage>
        <taxon>Bacteria</taxon>
        <taxon>Bacillati</taxon>
        <taxon>Actinomycetota</taxon>
        <taxon>Actinomycetes</taxon>
        <taxon>Streptosporangiales</taxon>
        <taxon>Nocardiopsidaceae</taxon>
        <taxon>Nocardiopsis</taxon>
    </lineage>
</organism>
<feature type="domain" description="Aminotransferase class I/classII large" evidence="5">
    <location>
        <begin position="29"/>
        <end position="384"/>
    </location>
</feature>
<evidence type="ECO:0000313" key="7">
    <source>
        <dbReference type="Proteomes" id="UP001527866"/>
    </source>
</evidence>
<dbReference type="CDD" id="cd00609">
    <property type="entry name" value="AAT_like"/>
    <property type="match status" value="1"/>
</dbReference>
<dbReference type="Pfam" id="PF00155">
    <property type="entry name" value="Aminotran_1_2"/>
    <property type="match status" value="1"/>
</dbReference>
<keyword evidence="3 6" id="KW-0808">Transferase</keyword>
<dbReference type="PANTHER" id="PTHR43807">
    <property type="entry name" value="FI04487P"/>
    <property type="match status" value="1"/>
</dbReference>
<evidence type="ECO:0000256" key="1">
    <source>
        <dbReference type="ARBA" id="ARBA00001933"/>
    </source>
</evidence>
<dbReference type="GO" id="GO:0008483">
    <property type="term" value="F:transaminase activity"/>
    <property type="evidence" value="ECO:0007669"/>
    <property type="project" value="UniProtKB-KW"/>
</dbReference>
<evidence type="ECO:0000313" key="6">
    <source>
        <dbReference type="EMBL" id="MDA2812055.1"/>
    </source>
</evidence>
<evidence type="ECO:0000256" key="2">
    <source>
        <dbReference type="ARBA" id="ARBA00022576"/>
    </source>
</evidence>